<accession>A0A829YHT3</accession>
<dbReference type="Gene3D" id="1.10.357.10">
    <property type="entry name" value="Tetracycline Repressor, domain 2"/>
    <property type="match status" value="1"/>
</dbReference>
<dbReference type="InterPro" id="IPR050109">
    <property type="entry name" value="HTH-type_TetR-like_transc_reg"/>
</dbReference>
<comment type="caution">
    <text evidence="5">The sequence shown here is derived from an EMBL/GenBank/DDBJ whole genome shotgun (WGS) entry which is preliminary data.</text>
</comment>
<dbReference type="InterPro" id="IPR001647">
    <property type="entry name" value="HTH_TetR"/>
</dbReference>
<gene>
    <name evidence="5" type="ORF">GCM10011487_43620</name>
</gene>
<evidence type="ECO:0000256" key="2">
    <source>
        <dbReference type="PROSITE-ProRule" id="PRU00335"/>
    </source>
</evidence>
<dbReference type="GO" id="GO:0000976">
    <property type="term" value="F:transcription cis-regulatory region binding"/>
    <property type="evidence" value="ECO:0007669"/>
    <property type="project" value="TreeGrafter"/>
</dbReference>
<dbReference type="Proteomes" id="UP000445000">
    <property type="component" value="Unassembled WGS sequence"/>
</dbReference>
<protein>
    <recommendedName>
        <fullName evidence="4">HTH tetR-type domain-containing protein</fullName>
    </recommendedName>
</protein>
<dbReference type="EMBL" id="BLJN01000004">
    <property type="protein sequence ID" value="GFE82362.1"/>
    <property type="molecule type" value="Genomic_DNA"/>
</dbReference>
<dbReference type="GO" id="GO:0003700">
    <property type="term" value="F:DNA-binding transcription factor activity"/>
    <property type="evidence" value="ECO:0007669"/>
    <property type="project" value="TreeGrafter"/>
</dbReference>
<dbReference type="PROSITE" id="PS50977">
    <property type="entry name" value="HTH_TETR_2"/>
    <property type="match status" value="1"/>
</dbReference>
<organism evidence="5 6">
    <name type="scientific">Steroidobacter agaridevorans</name>
    <dbReference type="NCBI Taxonomy" id="2695856"/>
    <lineage>
        <taxon>Bacteria</taxon>
        <taxon>Pseudomonadati</taxon>
        <taxon>Pseudomonadota</taxon>
        <taxon>Gammaproteobacteria</taxon>
        <taxon>Steroidobacterales</taxon>
        <taxon>Steroidobacteraceae</taxon>
        <taxon>Steroidobacter</taxon>
    </lineage>
</organism>
<keyword evidence="6" id="KW-1185">Reference proteome</keyword>
<reference evidence="6" key="1">
    <citation type="submission" date="2020-01" db="EMBL/GenBank/DDBJ databases">
        <title>'Steroidobacter agaridevorans' sp. nov., agar-degrading bacteria isolated from rhizosphere soils.</title>
        <authorList>
            <person name="Ikenaga M."/>
            <person name="Kataoka M."/>
            <person name="Murouchi A."/>
            <person name="Katsuragi S."/>
            <person name="Sakai M."/>
        </authorList>
    </citation>
    <scope>NUCLEOTIDE SEQUENCE [LARGE SCALE GENOMIC DNA]</scope>
    <source>
        <strain evidence="6">YU21-B</strain>
    </source>
</reference>
<dbReference type="PRINTS" id="PR00455">
    <property type="entry name" value="HTHTETR"/>
</dbReference>
<dbReference type="InterPro" id="IPR009057">
    <property type="entry name" value="Homeodomain-like_sf"/>
</dbReference>
<dbReference type="RefSeq" id="WP_161814013.1">
    <property type="nucleotide sequence ID" value="NZ_BLJN01000004.1"/>
</dbReference>
<evidence type="ECO:0000259" key="4">
    <source>
        <dbReference type="PROSITE" id="PS50977"/>
    </source>
</evidence>
<dbReference type="AlphaFoldDB" id="A0A829YHT3"/>
<feature type="DNA-binding region" description="H-T-H motif" evidence="2">
    <location>
        <begin position="47"/>
        <end position="66"/>
    </location>
</feature>
<keyword evidence="1 2" id="KW-0238">DNA-binding</keyword>
<proteinExistence type="predicted"/>
<dbReference type="Pfam" id="PF00440">
    <property type="entry name" value="TetR_N"/>
    <property type="match status" value="1"/>
</dbReference>
<evidence type="ECO:0000256" key="1">
    <source>
        <dbReference type="ARBA" id="ARBA00023125"/>
    </source>
</evidence>
<dbReference type="SUPFAM" id="SSF46689">
    <property type="entry name" value="Homeodomain-like"/>
    <property type="match status" value="1"/>
</dbReference>
<feature type="compositionally biased region" description="Basic and acidic residues" evidence="3">
    <location>
        <begin position="7"/>
        <end position="22"/>
    </location>
</feature>
<evidence type="ECO:0000256" key="3">
    <source>
        <dbReference type="SAM" id="MobiDB-lite"/>
    </source>
</evidence>
<evidence type="ECO:0000313" key="6">
    <source>
        <dbReference type="Proteomes" id="UP000445000"/>
    </source>
</evidence>
<dbReference type="PANTHER" id="PTHR30055">
    <property type="entry name" value="HTH-TYPE TRANSCRIPTIONAL REGULATOR RUTR"/>
    <property type="match status" value="1"/>
</dbReference>
<evidence type="ECO:0000313" key="5">
    <source>
        <dbReference type="EMBL" id="GFE82362.1"/>
    </source>
</evidence>
<feature type="region of interest" description="Disordered" evidence="3">
    <location>
        <begin position="1"/>
        <end position="22"/>
    </location>
</feature>
<sequence length="216" mass="23952">MKSRSPTKTEKKTEAGKGKRLAPEVRRAQMLDAAARMIVEQGYLPLPVEELARQVGASKGLVYAYFPTQYDLFNTLLEREIDSLLLGGLETASQVKDLEQAAVLCAMLYFEHVARSGPLLNILMTDLYMAGHLSPKVRHSCEAIAVRLTHLAARELPCSEEEIHAAIEMMTAIPDEAGRLVFHRELDQTTARQICHGLIESCLKALRAPEKVSVPD</sequence>
<feature type="domain" description="HTH tetR-type" evidence="4">
    <location>
        <begin position="24"/>
        <end position="84"/>
    </location>
</feature>
<dbReference type="PANTHER" id="PTHR30055:SF226">
    <property type="entry name" value="HTH-TYPE TRANSCRIPTIONAL REGULATOR PKSA"/>
    <property type="match status" value="1"/>
</dbReference>
<name>A0A829YHT3_9GAMM</name>